<feature type="compositionally biased region" description="Basic and acidic residues" evidence="7">
    <location>
        <begin position="123"/>
        <end position="137"/>
    </location>
</feature>
<evidence type="ECO:0000256" key="6">
    <source>
        <dbReference type="ARBA" id="ARBA00024695"/>
    </source>
</evidence>
<comment type="similarity">
    <text evidence="2">Belongs to the NOP14 family.</text>
</comment>
<organism evidence="8 9">
    <name type="scientific">Papiliotrema laurentii</name>
    <name type="common">Cryptococcus laurentii</name>
    <dbReference type="NCBI Taxonomy" id="5418"/>
    <lineage>
        <taxon>Eukaryota</taxon>
        <taxon>Fungi</taxon>
        <taxon>Dikarya</taxon>
        <taxon>Basidiomycota</taxon>
        <taxon>Agaricomycotina</taxon>
        <taxon>Tremellomycetes</taxon>
        <taxon>Tremellales</taxon>
        <taxon>Rhynchogastremaceae</taxon>
        <taxon>Papiliotrema</taxon>
    </lineage>
</organism>
<evidence type="ECO:0000256" key="4">
    <source>
        <dbReference type="ARBA" id="ARBA00022552"/>
    </source>
</evidence>
<dbReference type="Proteomes" id="UP001182556">
    <property type="component" value="Unassembled WGS sequence"/>
</dbReference>
<evidence type="ECO:0000313" key="9">
    <source>
        <dbReference type="Proteomes" id="UP001182556"/>
    </source>
</evidence>
<feature type="compositionally biased region" description="Polar residues" evidence="7">
    <location>
        <begin position="1"/>
        <end position="17"/>
    </location>
</feature>
<evidence type="ECO:0000256" key="2">
    <source>
        <dbReference type="ARBA" id="ARBA00007466"/>
    </source>
</evidence>
<dbReference type="EMBL" id="JAODAN010000004">
    <property type="protein sequence ID" value="KAK1925066.1"/>
    <property type="molecule type" value="Genomic_DNA"/>
</dbReference>
<sequence>MGGSQLTQLKSALSSAGLNRKTASKKDKKAWKKGGARESDRGKTLAKLEDIRKSLNKFDERETRVKHDVGGRNLKGVTGRPSASKQAGLEQRRKTLLPEHQLKGHTGTFRDRRFGESDPNMSLEDRMLERYTRERQKGQGRKGMFNLEDEEDELDGFDEGTALGGLTHGGRSVSDLPGDDFMLQGLGDDDEEEDEDVKEGRIDRRLVSRGHFGGFDEDEEELPEKKKSKAEVMSEIIAKSKEHKLERQKQKEMDDDLRDALDENLDDLRELLATAPIPDKAAAASILPGPSRPAARPVEGAAQDTDYDQMVRTLGYESRAKPKDRTKTEEELAIEEAEKLQKAEAKRLRRMRGEDASDDEDETEGGFKKRRKLEKRGEADDLDDDFVDDDELLGPGLTREGLESMALPQRDESEEEDDEDDEDDEDEEDDSEEDDDEDDVSEMEDLNDDEAPELVPVDSDDDEAVVKRSKTSGKGKGKAKATTKEIPFTFPCPTSIEELEDIMDELDDSALPTVVQRIRAVHHPSLAQGNKEKLQDFLGVLLDYILILASRPTPSFDLISGLVPHLVALVKLNPVTASSHFISKITLMQKNLTKGLMRGAYRPESKTFPRCAELVLLRLVGTIWSTSDYSNPVVVPAVLLMGQYLAQSRVRSTADVASGLFLCSILAQFESLSKRLVPEAVNFVASSLLILLPRRKDAKNVAFPDTKAPEVDLKLAPTSQAAPKEPVDLAAALGDETEQVKADLVAAALRLIQTYAAMYASHEAFIEVFKPVLTVVEGSRLPKHSDSLKAIHATAQSALSRMLGFATTSRTPLAMQAHKPIPIATFAPRFEDDFAPGRHYDPDAERNASNKLKALYKKERKGAIRELRKDNRFLAGEKAREQAEKDQAYNAKMRRVEGEITIERAEEKEMQREKAREKRRAGRK</sequence>
<keyword evidence="3" id="KW-0690">Ribosome biogenesis</keyword>
<evidence type="ECO:0000256" key="1">
    <source>
        <dbReference type="ARBA" id="ARBA00004604"/>
    </source>
</evidence>
<feature type="compositionally biased region" description="Basic and acidic residues" evidence="7">
    <location>
        <begin position="318"/>
        <end position="355"/>
    </location>
</feature>
<reference evidence="8" key="1">
    <citation type="submission" date="2023-02" db="EMBL/GenBank/DDBJ databases">
        <title>Identification and recombinant expression of a fungal hydrolase from Papiliotrema laurentii that hydrolyzes apple cutin and clears colloidal polyester polyurethane.</title>
        <authorList>
            <consortium name="DOE Joint Genome Institute"/>
            <person name="Roman V.A."/>
            <person name="Bojanowski C."/>
            <person name="Crable B.R."/>
            <person name="Wagner D.N."/>
            <person name="Hung C.S."/>
            <person name="Nadeau L.J."/>
            <person name="Schratz L."/>
            <person name="Haridas S."/>
            <person name="Pangilinan J."/>
            <person name="Lipzen A."/>
            <person name="Na H."/>
            <person name="Yan M."/>
            <person name="Ng V."/>
            <person name="Grigoriev I.V."/>
            <person name="Spatafora J.W."/>
            <person name="Barlow D."/>
            <person name="Biffinger J."/>
            <person name="Kelley-Loughnane N."/>
            <person name="Varaljay V.A."/>
            <person name="Crookes-Goodson W.J."/>
        </authorList>
    </citation>
    <scope>NUCLEOTIDE SEQUENCE</scope>
    <source>
        <strain evidence="8">5307AH</strain>
    </source>
</reference>
<keyword evidence="9" id="KW-1185">Reference proteome</keyword>
<comment type="function">
    <text evidence="6">Involved in nucleolar processing of pre-18S ribosomal RNA. Has a role in the nuclear export of 40S pre-ribosomal subunit to the cytoplasm.</text>
</comment>
<comment type="caution">
    <text evidence="8">The sequence shown here is derived from an EMBL/GenBank/DDBJ whole genome shotgun (WGS) entry which is preliminary data.</text>
</comment>
<feature type="compositionally biased region" description="Basic residues" evidence="7">
    <location>
        <begin position="467"/>
        <end position="481"/>
    </location>
</feature>
<gene>
    <name evidence="8" type="ORF">DB88DRAFT_452328</name>
</gene>
<comment type="subcellular location">
    <subcellularLocation>
        <location evidence="1">Nucleus</location>
        <location evidence="1">Nucleolus</location>
    </subcellularLocation>
</comment>
<dbReference type="PANTHER" id="PTHR23183:SF0">
    <property type="entry name" value="NUCLEOLAR PROTEIN 14"/>
    <property type="match status" value="1"/>
</dbReference>
<feature type="compositionally biased region" description="Acidic residues" evidence="7">
    <location>
        <begin position="412"/>
        <end position="463"/>
    </location>
</feature>
<name>A0AAD9FRT5_PAPLA</name>
<feature type="compositionally biased region" description="Basic and acidic residues" evidence="7">
    <location>
        <begin position="90"/>
        <end position="116"/>
    </location>
</feature>
<dbReference type="PANTHER" id="PTHR23183">
    <property type="entry name" value="NOP14"/>
    <property type="match status" value="1"/>
</dbReference>
<feature type="compositionally biased region" description="Acidic residues" evidence="7">
    <location>
        <begin position="147"/>
        <end position="158"/>
    </location>
</feature>
<keyword evidence="4" id="KW-0698">rRNA processing</keyword>
<feature type="region of interest" description="Disordered" evidence="7">
    <location>
        <begin position="1"/>
        <end position="45"/>
    </location>
</feature>
<proteinExistence type="inferred from homology"/>
<feature type="region of interest" description="Disordered" evidence="7">
    <location>
        <begin position="275"/>
        <end position="482"/>
    </location>
</feature>
<dbReference type="InterPro" id="IPR007276">
    <property type="entry name" value="Nop14"/>
</dbReference>
<dbReference type="Pfam" id="PF04147">
    <property type="entry name" value="Nop14"/>
    <property type="match status" value="1"/>
</dbReference>
<dbReference type="GO" id="GO:0030692">
    <property type="term" value="C:Noc4p-Nop14p complex"/>
    <property type="evidence" value="ECO:0007669"/>
    <property type="project" value="TreeGrafter"/>
</dbReference>
<evidence type="ECO:0000313" key="8">
    <source>
        <dbReference type="EMBL" id="KAK1925066.1"/>
    </source>
</evidence>
<feature type="compositionally biased region" description="Acidic residues" evidence="7">
    <location>
        <begin position="380"/>
        <end position="392"/>
    </location>
</feature>
<protein>
    <submittedName>
        <fullName evidence="8">Nucleolar protein</fullName>
    </submittedName>
</protein>
<evidence type="ECO:0000256" key="3">
    <source>
        <dbReference type="ARBA" id="ARBA00022517"/>
    </source>
</evidence>
<keyword evidence="5" id="KW-0539">Nucleus</keyword>
<evidence type="ECO:0000256" key="7">
    <source>
        <dbReference type="SAM" id="MobiDB-lite"/>
    </source>
</evidence>
<dbReference type="GO" id="GO:0030490">
    <property type="term" value="P:maturation of SSU-rRNA"/>
    <property type="evidence" value="ECO:0007669"/>
    <property type="project" value="TreeGrafter"/>
</dbReference>
<evidence type="ECO:0000256" key="5">
    <source>
        <dbReference type="ARBA" id="ARBA00023242"/>
    </source>
</evidence>
<accession>A0AAD9FRT5</accession>
<feature type="compositionally biased region" description="Acidic residues" evidence="7">
    <location>
        <begin position="187"/>
        <end position="197"/>
    </location>
</feature>
<dbReference type="GO" id="GO:0032040">
    <property type="term" value="C:small-subunit processome"/>
    <property type="evidence" value="ECO:0007669"/>
    <property type="project" value="InterPro"/>
</dbReference>
<feature type="compositionally biased region" description="Basic residues" evidence="7">
    <location>
        <begin position="22"/>
        <end position="34"/>
    </location>
</feature>
<feature type="compositionally biased region" description="Basic and acidic residues" evidence="7">
    <location>
        <begin position="899"/>
        <end position="916"/>
    </location>
</feature>
<feature type="region of interest" description="Disordered" evidence="7">
    <location>
        <begin position="66"/>
        <end position="231"/>
    </location>
</feature>
<feature type="region of interest" description="Disordered" evidence="7">
    <location>
        <begin position="899"/>
        <end position="924"/>
    </location>
</feature>
<feature type="compositionally biased region" description="Basic and acidic residues" evidence="7">
    <location>
        <begin position="35"/>
        <end position="45"/>
    </location>
</feature>
<dbReference type="AlphaFoldDB" id="A0AAD9FRT5"/>
<feature type="compositionally biased region" description="Low complexity" evidence="7">
    <location>
        <begin position="275"/>
        <end position="284"/>
    </location>
</feature>